<proteinExistence type="predicted"/>
<comment type="caution">
    <text evidence="1">The sequence shown here is derived from an EMBL/GenBank/DDBJ whole genome shotgun (WGS) entry which is preliminary data.</text>
</comment>
<keyword evidence="2" id="KW-1185">Reference proteome</keyword>
<reference evidence="1" key="1">
    <citation type="submission" date="2022-10" db="EMBL/GenBank/DDBJ databases">
        <title>Whole genome sequencing of three plant growth promoting bacteria isolated from Vachellia tortilis subsp. raddiana in Morocco.</title>
        <authorList>
            <person name="Hnini M."/>
            <person name="Zouagui R."/>
            <person name="Zouagui H."/>
            <person name="Chemao Elfihri M.-W."/>
            <person name="Ibrahimi A."/>
            <person name="Sbabou L."/>
            <person name="Aurag J."/>
        </authorList>
    </citation>
    <scope>NUCLEOTIDE SEQUENCE</scope>
    <source>
        <strain evidence="1">LMR678</strain>
    </source>
</reference>
<protein>
    <submittedName>
        <fullName evidence="1">Uncharacterized protein</fullName>
    </submittedName>
</protein>
<dbReference type="RefSeq" id="WP_269281819.1">
    <property type="nucleotide sequence ID" value="NZ_JAPVOI010000004.1"/>
</dbReference>
<accession>A0ABT4KID8</accession>
<dbReference type="Proteomes" id="UP001079430">
    <property type="component" value="Unassembled WGS sequence"/>
</dbReference>
<name>A0ABT4KID8_9HYPH</name>
<dbReference type="EMBL" id="JAPVOI010000004">
    <property type="protein sequence ID" value="MCZ4091682.1"/>
    <property type="molecule type" value="Genomic_DNA"/>
</dbReference>
<evidence type="ECO:0000313" key="2">
    <source>
        <dbReference type="Proteomes" id="UP001079430"/>
    </source>
</evidence>
<organism evidence="1 2">
    <name type="scientific">Sinorhizobium psoraleae</name>
    <dbReference type="NCBI Taxonomy" id="520838"/>
    <lineage>
        <taxon>Bacteria</taxon>
        <taxon>Pseudomonadati</taxon>
        <taxon>Pseudomonadota</taxon>
        <taxon>Alphaproteobacteria</taxon>
        <taxon>Hyphomicrobiales</taxon>
        <taxon>Rhizobiaceae</taxon>
        <taxon>Sinorhizobium/Ensifer group</taxon>
        <taxon>Sinorhizobium</taxon>
    </lineage>
</organism>
<evidence type="ECO:0000313" key="1">
    <source>
        <dbReference type="EMBL" id="MCZ4091682.1"/>
    </source>
</evidence>
<gene>
    <name evidence="1" type="ORF">O3W52_16870</name>
</gene>
<sequence>MSTKSSNAPRGMTFVRLAIAKSIEEGAAGAAVVAAGRWGEASEPARILRAAVGAMTTHSLGDAFEDAAAEFFDLVGEMTIVGRMAGLRRVRCSSQS</sequence>